<reference evidence="2" key="1">
    <citation type="submission" date="2024-06" db="EMBL/GenBank/DDBJ databases">
        <title>Kribbella sp. strain HUAS MG21 genome sequences.</title>
        <authorList>
            <person name="Mo P."/>
        </authorList>
    </citation>
    <scope>NUCLEOTIDE SEQUENCE</scope>
    <source>
        <strain evidence="2">HUAS MG21</strain>
    </source>
</reference>
<evidence type="ECO:0000313" key="2">
    <source>
        <dbReference type="EMBL" id="XBV22497.1"/>
    </source>
</evidence>
<feature type="region of interest" description="Disordered" evidence="1">
    <location>
        <begin position="14"/>
        <end position="44"/>
    </location>
</feature>
<sequence length="63" mass="7110">MEPLNLMVSLSHFANDNREHKHGLSTPAGSGRPTNRTRGRRVPSAPALQNLRRIWARRVRVLG</sequence>
<protein>
    <submittedName>
        <fullName evidence="2">Uncharacterized protein</fullName>
    </submittedName>
</protein>
<gene>
    <name evidence="2" type="ORF">ABN611_28530</name>
</gene>
<proteinExistence type="predicted"/>
<dbReference type="RefSeq" id="WP_350275336.1">
    <property type="nucleotide sequence ID" value="NZ_CP158165.1"/>
</dbReference>
<accession>A0AAU7T787</accession>
<dbReference type="AlphaFoldDB" id="A0AAU7T787"/>
<name>A0AAU7T787_9ACTN</name>
<evidence type="ECO:0000256" key="1">
    <source>
        <dbReference type="SAM" id="MobiDB-lite"/>
    </source>
</evidence>
<dbReference type="EMBL" id="CP158165">
    <property type="protein sequence ID" value="XBV22497.1"/>
    <property type="molecule type" value="Genomic_DNA"/>
</dbReference>
<organism evidence="2">
    <name type="scientific">Kribbella sp. HUAS MG21</name>
    <dbReference type="NCBI Taxonomy" id="3160966"/>
    <lineage>
        <taxon>Bacteria</taxon>
        <taxon>Bacillati</taxon>
        <taxon>Actinomycetota</taxon>
        <taxon>Actinomycetes</taxon>
        <taxon>Propionibacteriales</taxon>
        <taxon>Kribbellaceae</taxon>
        <taxon>Kribbella</taxon>
    </lineage>
</organism>